<dbReference type="Gene3D" id="1.10.1710.10">
    <property type="entry name" value="ProQ/FinO domain"/>
    <property type="match status" value="1"/>
</dbReference>
<dbReference type="Pfam" id="PF04352">
    <property type="entry name" value="ProQ"/>
    <property type="match status" value="1"/>
</dbReference>
<protein>
    <submittedName>
        <fullName evidence="6">Fertility inhibition FinO</fullName>
    </submittedName>
</protein>
<dbReference type="SMART" id="SM00945">
    <property type="entry name" value="ProQ"/>
    <property type="match status" value="1"/>
</dbReference>
<dbReference type="SUPFAM" id="SSF48657">
    <property type="entry name" value="FinO-like"/>
    <property type="match status" value="1"/>
</dbReference>
<evidence type="ECO:0000313" key="6">
    <source>
        <dbReference type="EMBL" id="RMX05009.1"/>
    </source>
</evidence>
<evidence type="ECO:0000313" key="7">
    <source>
        <dbReference type="Proteomes" id="UP000278006"/>
    </source>
</evidence>
<evidence type="ECO:0000256" key="4">
    <source>
        <dbReference type="SAM" id="MobiDB-lite"/>
    </source>
</evidence>
<keyword evidence="7" id="KW-1185">Reference proteome</keyword>
<evidence type="ECO:0000259" key="5">
    <source>
        <dbReference type="SMART" id="SM00945"/>
    </source>
</evidence>
<keyword evidence="1" id="KW-0963">Cytoplasm</keyword>
<feature type="compositionally biased region" description="Low complexity" evidence="4">
    <location>
        <begin position="19"/>
        <end position="37"/>
    </location>
</feature>
<sequence>MMAGFRFFFRRLMTTTTPLSGAADASQPDASPAVPSPKGGSAPRRGRGGRTQPTRTRAAARPRHPVLEQLATRHPKLFGAAPLPLKRGIFQNLRTALPELGEEDLKEALAEHTRSTRYLQAVAAGQSRRDLDLQVVEPMAAEHVFHALVELFRRKQRKAARSPEAERATLQDEARQWLGRRLQQHIETTGLSAADYAGTMRTRDGEVQALLQELVAQASAQSARDEAMLRAFEASGASVAAFAEMYGLSVQEAGLILARARLHQQPAPDEPSHPADEAAPAVAGNDAADDAGKTS</sequence>
<dbReference type="AlphaFoldDB" id="A0A3M6QR28"/>
<organism evidence="6 7">
    <name type="scientific">Corticibacter populi</name>
    <dbReference type="NCBI Taxonomy" id="1550736"/>
    <lineage>
        <taxon>Bacteria</taxon>
        <taxon>Pseudomonadati</taxon>
        <taxon>Pseudomonadota</taxon>
        <taxon>Betaproteobacteria</taxon>
        <taxon>Burkholderiales</taxon>
        <taxon>Comamonadaceae</taxon>
        <taxon>Corticibacter</taxon>
    </lineage>
</organism>
<dbReference type="OrthoDB" id="9180746at2"/>
<evidence type="ECO:0000256" key="3">
    <source>
        <dbReference type="ARBA" id="ARBA00023186"/>
    </source>
</evidence>
<keyword evidence="3" id="KW-0143">Chaperone</keyword>
<accession>A0A3M6QR28</accession>
<dbReference type="Proteomes" id="UP000278006">
    <property type="component" value="Unassembled WGS sequence"/>
</dbReference>
<dbReference type="GO" id="GO:0010608">
    <property type="term" value="P:post-transcriptional regulation of gene expression"/>
    <property type="evidence" value="ECO:0007669"/>
    <property type="project" value="InterPro"/>
</dbReference>
<dbReference type="InterPro" id="IPR036442">
    <property type="entry name" value="ProQ/FinO_sf"/>
</dbReference>
<keyword evidence="2" id="KW-0694">RNA-binding</keyword>
<feature type="region of interest" description="Disordered" evidence="4">
    <location>
        <begin position="19"/>
        <end position="62"/>
    </location>
</feature>
<dbReference type="GO" id="GO:0033592">
    <property type="term" value="F:RNA strand annealing activity"/>
    <property type="evidence" value="ECO:0007669"/>
    <property type="project" value="InterPro"/>
</dbReference>
<evidence type="ECO:0000256" key="1">
    <source>
        <dbReference type="ARBA" id="ARBA00022490"/>
    </source>
</evidence>
<proteinExistence type="predicted"/>
<dbReference type="InterPro" id="IPR023529">
    <property type="entry name" value="ProQ"/>
</dbReference>
<reference evidence="6 7" key="1">
    <citation type="submission" date="2018-10" db="EMBL/GenBank/DDBJ databases">
        <title>Draft genome of Cortibacter populi DSM10536.</title>
        <authorList>
            <person name="Bernier A.-M."/>
            <person name="Bernard K."/>
        </authorList>
    </citation>
    <scope>NUCLEOTIDE SEQUENCE [LARGE SCALE GENOMIC DNA]</scope>
    <source>
        <strain evidence="6 7">DSM 105136</strain>
    </source>
</reference>
<evidence type="ECO:0000256" key="2">
    <source>
        <dbReference type="ARBA" id="ARBA00022884"/>
    </source>
</evidence>
<dbReference type="PANTHER" id="PTHR38106">
    <property type="entry name" value="RNA CHAPERONE PROQ"/>
    <property type="match status" value="1"/>
</dbReference>
<dbReference type="GO" id="GO:0005829">
    <property type="term" value="C:cytosol"/>
    <property type="evidence" value="ECO:0007669"/>
    <property type="project" value="TreeGrafter"/>
</dbReference>
<comment type="caution">
    <text evidence="6">The sequence shown here is derived from an EMBL/GenBank/DDBJ whole genome shotgun (WGS) entry which is preliminary data.</text>
</comment>
<dbReference type="EMBL" id="RDQO01000004">
    <property type="protein sequence ID" value="RMX05009.1"/>
    <property type="molecule type" value="Genomic_DNA"/>
</dbReference>
<dbReference type="GO" id="GO:0034057">
    <property type="term" value="F:RNA strand-exchange activity"/>
    <property type="evidence" value="ECO:0007669"/>
    <property type="project" value="InterPro"/>
</dbReference>
<dbReference type="PANTHER" id="PTHR38106:SF1">
    <property type="entry name" value="RNA CHAPERONE PROQ"/>
    <property type="match status" value="1"/>
</dbReference>
<dbReference type="InterPro" id="IPR016103">
    <property type="entry name" value="ProQ/FinO"/>
</dbReference>
<name>A0A3M6QR28_9BURK</name>
<feature type="region of interest" description="Disordered" evidence="4">
    <location>
        <begin position="261"/>
        <end position="295"/>
    </location>
</feature>
<feature type="domain" description="ProQ/FinO" evidence="5">
    <location>
        <begin position="58"/>
        <end position="167"/>
    </location>
</feature>
<feature type="compositionally biased region" description="Low complexity" evidence="4">
    <location>
        <begin position="277"/>
        <end position="286"/>
    </location>
</feature>
<gene>
    <name evidence="6" type="ORF">D8I35_14260</name>
</gene>